<organism evidence="3 4">
    <name type="scientific">Klenkia soli</name>
    <dbReference type="NCBI Taxonomy" id="1052260"/>
    <lineage>
        <taxon>Bacteria</taxon>
        <taxon>Bacillati</taxon>
        <taxon>Actinomycetota</taxon>
        <taxon>Actinomycetes</taxon>
        <taxon>Geodermatophilales</taxon>
        <taxon>Geodermatophilaceae</taxon>
        <taxon>Klenkia</taxon>
    </lineage>
</organism>
<dbReference type="GO" id="GO:0003677">
    <property type="term" value="F:DNA binding"/>
    <property type="evidence" value="ECO:0007669"/>
    <property type="project" value="InterPro"/>
</dbReference>
<evidence type="ECO:0000259" key="2">
    <source>
        <dbReference type="PROSITE" id="PS50943"/>
    </source>
</evidence>
<dbReference type="STRING" id="1052260.SAMN05660199_00837"/>
<dbReference type="SUPFAM" id="SSF47413">
    <property type="entry name" value="lambda repressor-like DNA-binding domains"/>
    <property type="match status" value="1"/>
</dbReference>
<dbReference type="AlphaFoldDB" id="A0A1H0ER74"/>
<dbReference type="InterPro" id="IPR010982">
    <property type="entry name" value="Lambda_DNA-bd_dom_sf"/>
</dbReference>
<dbReference type="PANTHER" id="PTHR43236">
    <property type="entry name" value="ANTITOXIN HIGA1"/>
    <property type="match status" value="1"/>
</dbReference>
<dbReference type="Gene3D" id="1.10.10.2910">
    <property type="match status" value="1"/>
</dbReference>
<dbReference type="Pfam" id="PF01381">
    <property type="entry name" value="HTH_3"/>
    <property type="match status" value="1"/>
</dbReference>
<keyword evidence="4" id="KW-1185">Reference proteome</keyword>
<sequence>MTQDPPSSFNPARLTLARQRRGLSQTALGQAVEVAARTVARWERGEVDPLPHNIEALAKALEMPPSFFAASDIDFVPVDAVSFRALSKMTARQRDSATAAGAIAMDLAEWLDQRFRLPGPDLPTLEGYDPERAAAVVRERWGLGLAPISNMVHLMEAHGVRVFSLATDVASVDAYSFQLNDAPYVFLNTSKTGERRRFDAAHELGHLVLHCGDEVPHGKPAEQEAQAFAAAFLMPRQSVLGAGLRNASIDHILKAKRHWKVAAMALTHRLHELDLLSEWGYRDLCVRLSQMGYRSSEPRGAIVPETSQLLAKVFKALRSQDLLPIEVAGQLNITQDELNRHVFGLVPVAIAGGNQGGAVLNGPTGLRVIRGGQA</sequence>
<feature type="domain" description="HTH cro/C1-type" evidence="2">
    <location>
        <begin position="14"/>
        <end position="68"/>
    </location>
</feature>
<dbReference type="SMART" id="SM00530">
    <property type="entry name" value="HTH_XRE"/>
    <property type="match status" value="1"/>
</dbReference>
<protein>
    <submittedName>
        <fullName evidence="3">Zn-dependent peptidase ImmA, M78 family</fullName>
    </submittedName>
</protein>
<name>A0A1H0ER74_9ACTN</name>
<dbReference type="PROSITE" id="PS50943">
    <property type="entry name" value="HTH_CROC1"/>
    <property type="match status" value="1"/>
</dbReference>
<reference evidence="4" key="1">
    <citation type="submission" date="2016-10" db="EMBL/GenBank/DDBJ databases">
        <authorList>
            <person name="Varghese N."/>
            <person name="Submissions S."/>
        </authorList>
    </citation>
    <scope>NUCLEOTIDE SEQUENCE [LARGE SCALE GENOMIC DNA]</scope>
    <source>
        <strain evidence="4">DSM 45843</strain>
    </source>
</reference>
<gene>
    <name evidence="3" type="ORF">SAMN05660199_00837</name>
</gene>
<dbReference type="Pfam" id="PF06114">
    <property type="entry name" value="Peptidase_M78"/>
    <property type="match status" value="1"/>
</dbReference>
<dbReference type="InterPro" id="IPR052345">
    <property type="entry name" value="Rad_response_metalloprotease"/>
</dbReference>
<dbReference type="EMBL" id="FNIR01000002">
    <property type="protein sequence ID" value="SDN84851.1"/>
    <property type="molecule type" value="Genomic_DNA"/>
</dbReference>
<accession>A0A1H0ER74</accession>
<dbReference type="InterPro" id="IPR010359">
    <property type="entry name" value="IrrE_HExxH"/>
</dbReference>
<evidence type="ECO:0000313" key="3">
    <source>
        <dbReference type="EMBL" id="SDN84851.1"/>
    </source>
</evidence>
<dbReference type="Proteomes" id="UP000199088">
    <property type="component" value="Unassembled WGS sequence"/>
</dbReference>
<dbReference type="RefSeq" id="WP_091240201.1">
    <property type="nucleotide sequence ID" value="NZ_FNIR01000002.1"/>
</dbReference>
<dbReference type="OrthoDB" id="9794834at2"/>
<dbReference type="PANTHER" id="PTHR43236:SF1">
    <property type="entry name" value="BLL7220 PROTEIN"/>
    <property type="match status" value="1"/>
</dbReference>
<evidence type="ECO:0000313" key="4">
    <source>
        <dbReference type="Proteomes" id="UP000199088"/>
    </source>
</evidence>
<comment type="similarity">
    <text evidence="1">Belongs to the short-chain fatty acyl-CoA assimilation regulator (ScfR) family.</text>
</comment>
<dbReference type="CDD" id="cd00093">
    <property type="entry name" value="HTH_XRE"/>
    <property type="match status" value="1"/>
</dbReference>
<dbReference type="Gene3D" id="1.10.260.40">
    <property type="entry name" value="lambda repressor-like DNA-binding domains"/>
    <property type="match status" value="1"/>
</dbReference>
<proteinExistence type="inferred from homology"/>
<evidence type="ECO:0000256" key="1">
    <source>
        <dbReference type="ARBA" id="ARBA00007227"/>
    </source>
</evidence>
<dbReference type="InterPro" id="IPR001387">
    <property type="entry name" value="Cro/C1-type_HTH"/>
</dbReference>